<accession>A0ABT2HKU4</accession>
<sequence>MSATGTSLKTLRESFGLSRMDVAAQFDLSGRWVEMLESGRINPNPAFVAKYTRAIVHAFKKKAHGERQLDAGSDRNPYQEEQIVKNGTATTLVPATVAVACSRVGCMNYGGTHETDPNEEPFHSAFAWWENMHCQVNVDLEAGRWSVSGVLSDDDRPLAPELVTAWMANYNSAVCLAAELNAGEASC</sequence>
<dbReference type="Gene3D" id="1.10.260.40">
    <property type="entry name" value="lambda repressor-like DNA-binding domains"/>
    <property type="match status" value="1"/>
</dbReference>
<name>A0ABT2HKU4_9MICO</name>
<gene>
    <name evidence="2" type="ORF">NYQ28_15095</name>
</gene>
<feature type="domain" description="HTH cro/C1-type" evidence="1">
    <location>
        <begin position="7"/>
        <end position="61"/>
    </location>
</feature>
<dbReference type="SMART" id="SM00530">
    <property type="entry name" value="HTH_XRE"/>
    <property type="match status" value="1"/>
</dbReference>
<dbReference type="EMBL" id="JANVAD010000009">
    <property type="protein sequence ID" value="MCS6523893.1"/>
    <property type="molecule type" value="Genomic_DNA"/>
</dbReference>
<dbReference type="GeneID" id="95325065"/>
<dbReference type="SUPFAM" id="SSF47413">
    <property type="entry name" value="lambda repressor-like DNA-binding domains"/>
    <property type="match status" value="1"/>
</dbReference>
<dbReference type="CDD" id="cd00093">
    <property type="entry name" value="HTH_XRE"/>
    <property type="match status" value="1"/>
</dbReference>
<reference evidence="2 3" key="1">
    <citation type="submission" date="2022-08" db="EMBL/GenBank/DDBJ databases">
        <title>Taxonomy of Curtobacterium flaccumfaciens.</title>
        <authorList>
            <person name="Osdaghi E."/>
            <person name="Taghavi S.M."/>
            <person name="Hamidizade M."/>
            <person name="Abachi H."/>
            <person name="Fazliarab A."/>
            <person name="Baeyen S."/>
            <person name="Portier P."/>
            <person name="Van Vaerenbergh J."/>
            <person name="Jacques M.-A."/>
        </authorList>
    </citation>
    <scope>NUCLEOTIDE SEQUENCE [LARGE SCALE GENOMIC DNA]</scope>
    <source>
        <strain evidence="2 3">LMG8786T</strain>
    </source>
</reference>
<evidence type="ECO:0000313" key="3">
    <source>
        <dbReference type="Proteomes" id="UP001652264"/>
    </source>
</evidence>
<dbReference type="Pfam" id="PF13560">
    <property type="entry name" value="HTH_31"/>
    <property type="match status" value="1"/>
</dbReference>
<keyword evidence="3" id="KW-1185">Reference proteome</keyword>
<evidence type="ECO:0000259" key="1">
    <source>
        <dbReference type="SMART" id="SM00530"/>
    </source>
</evidence>
<evidence type="ECO:0000313" key="2">
    <source>
        <dbReference type="EMBL" id="MCS6523893.1"/>
    </source>
</evidence>
<comment type="caution">
    <text evidence="2">The sequence shown here is derived from an EMBL/GenBank/DDBJ whole genome shotgun (WGS) entry which is preliminary data.</text>
</comment>
<organism evidence="2 3">
    <name type="scientific">Curtobacterium citreum</name>
    <dbReference type="NCBI Taxonomy" id="2036"/>
    <lineage>
        <taxon>Bacteria</taxon>
        <taxon>Bacillati</taxon>
        <taxon>Actinomycetota</taxon>
        <taxon>Actinomycetes</taxon>
        <taxon>Micrococcales</taxon>
        <taxon>Microbacteriaceae</taxon>
        <taxon>Curtobacterium</taxon>
    </lineage>
</organism>
<dbReference type="RefSeq" id="WP_141862585.1">
    <property type="nucleotide sequence ID" value="NZ_BMNV01000011.1"/>
</dbReference>
<dbReference type="InterPro" id="IPR001387">
    <property type="entry name" value="Cro/C1-type_HTH"/>
</dbReference>
<dbReference type="InterPro" id="IPR010982">
    <property type="entry name" value="Lambda_DNA-bd_dom_sf"/>
</dbReference>
<protein>
    <submittedName>
        <fullName evidence="2">Helix-turn-helix transcriptional regulator</fullName>
    </submittedName>
</protein>
<dbReference type="Proteomes" id="UP001652264">
    <property type="component" value="Unassembled WGS sequence"/>
</dbReference>
<proteinExistence type="predicted"/>